<dbReference type="GO" id="GO:0000479">
    <property type="term" value="P:endonucleolytic cleavage of tricistronic rRNA transcript (SSU-rRNA, 5.8S rRNA, LSU-rRNA)"/>
    <property type="evidence" value="ECO:0007669"/>
    <property type="project" value="TreeGrafter"/>
</dbReference>
<dbReference type="GO" id="GO:0004521">
    <property type="term" value="F:RNA endonuclease activity"/>
    <property type="evidence" value="ECO:0007669"/>
    <property type="project" value="TreeGrafter"/>
</dbReference>
<dbReference type="InterPro" id="IPR013791">
    <property type="entry name" value="RNA3'-term_phos_cycl_insert"/>
</dbReference>
<evidence type="ECO:0000256" key="3">
    <source>
        <dbReference type="ARBA" id="ARBA00022517"/>
    </source>
</evidence>
<comment type="similarity">
    <text evidence="2">Belongs to the RNA 3'-terminal cyclase family. Type 2 subfamily.</text>
</comment>
<gene>
    <name evidence="7" type="primary">Rtc1</name>
    <name evidence="7" type="ORF">Bhyg_11196</name>
</gene>
<dbReference type="InterPro" id="IPR020719">
    <property type="entry name" value="RNA3'_term_phos_cycl-like_CS"/>
</dbReference>
<keyword evidence="3" id="KW-0690">Ribosome biogenesis</keyword>
<name>A0A9Q0RZP8_9DIPT</name>
<dbReference type="SUPFAM" id="SSF55205">
    <property type="entry name" value="EPT/RTPC-like"/>
    <property type="match status" value="1"/>
</dbReference>
<dbReference type="InterPro" id="IPR013792">
    <property type="entry name" value="RNA3'P_cycl/enolpyr_Trfase_a/b"/>
</dbReference>
<evidence type="ECO:0000256" key="4">
    <source>
        <dbReference type="ARBA" id="ARBA00023242"/>
    </source>
</evidence>
<dbReference type="InterPro" id="IPR037136">
    <property type="entry name" value="RNA3'_phos_cyclase_dom_sf"/>
</dbReference>
<dbReference type="CDD" id="cd00875">
    <property type="entry name" value="RNA_Cyclase_Class_I"/>
    <property type="match status" value="1"/>
</dbReference>
<dbReference type="InterPro" id="IPR036553">
    <property type="entry name" value="RPTC_insert"/>
</dbReference>
<feature type="domain" description="RNA 3'-terminal phosphate cyclase insert" evidence="6">
    <location>
        <begin position="187"/>
        <end position="291"/>
    </location>
</feature>
<evidence type="ECO:0000256" key="1">
    <source>
        <dbReference type="ARBA" id="ARBA00004604"/>
    </source>
</evidence>
<dbReference type="EMBL" id="WJQU01000003">
    <property type="protein sequence ID" value="KAJ6638461.1"/>
    <property type="molecule type" value="Genomic_DNA"/>
</dbReference>
<dbReference type="AlphaFoldDB" id="A0A9Q0RZP8"/>
<dbReference type="InterPro" id="IPR000228">
    <property type="entry name" value="RNA3'_term_phos_cyc"/>
</dbReference>
<dbReference type="Gene3D" id="3.65.10.20">
    <property type="entry name" value="RNA 3'-terminal phosphate cyclase domain"/>
    <property type="match status" value="1"/>
</dbReference>
<proteinExistence type="inferred from homology"/>
<evidence type="ECO:0000256" key="2">
    <source>
        <dbReference type="ARBA" id="ARBA00007089"/>
    </source>
</evidence>
<accession>A0A9Q0RZP8</accession>
<keyword evidence="4" id="KW-0539">Nucleus</keyword>
<keyword evidence="8" id="KW-1185">Reference proteome</keyword>
<reference evidence="7" key="1">
    <citation type="submission" date="2022-07" db="EMBL/GenBank/DDBJ databases">
        <authorList>
            <person name="Trinca V."/>
            <person name="Uliana J.V.C."/>
            <person name="Torres T.T."/>
            <person name="Ward R.J."/>
            <person name="Monesi N."/>
        </authorList>
    </citation>
    <scope>NUCLEOTIDE SEQUENCE</scope>
    <source>
        <strain evidence="7">HSMRA1968</strain>
        <tissue evidence="7">Whole embryos</tissue>
    </source>
</reference>
<dbReference type="Gene3D" id="3.30.360.20">
    <property type="entry name" value="RNA 3'-terminal phosphate cyclase, insert domain"/>
    <property type="match status" value="1"/>
</dbReference>
<dbReference type="Proteomes" id="UP001151699">
    <property type="component" value="Chromosome X"/>
</dbReference>
<comment type="caution">
    <text evidence="7">The sequence shown here is derived from an EMBL/GenBank/DDBJ whole genome shotgun (WGS) entry which is preliminary data.</text>
</comment>
<dbReference type="InterPro" id="IPR023797">
    <property type="entry name" value="RNA3'_phos_cyclase_dom"/>
</dbReference>
<dbReference type="Pfam" id="PF01137">
    <property type="entry name" value="RTC"/>
    <property type="match status" value="1"/>
</dbReference>
<evidence type="ECO:0000259" key="5">
    <source>
        <dbReference type="Pfam" id="PF01137"/>
    </source>
</evidence>
<dbReference type="GO" id="GO:0005730">
    <property type="term" value="C:nucleolus"/>
    <property type="evidence" value="ECO:0007669"/>
    <property type="project" value="UniProtKB-SubCell"/>
</dbReference>
<dbReference type="PANTHER" id="PTHR11096">
    <property type="entry name" value="RNA 3' TERMINAL PHOSPHATE CYCLASE"/>
    <property type="match status" value="1"/>
</dbReference>
<evidence type="ECO:0000313" key="7">
    <source>
        <dbReference type="EMBL" id="KAJ6638461.1"/>
    </source>
</evidence>
<dbReference type="PANTHER" id="PTHR11096:SF1">
    <property type="entry name" value="RNA 3'-TERMINAL PHOSPHATE CYCLASE-LIKE PROTEIN"/>
    <property type="match status" value="1"/>
</dbReference>
<dbReference type="FunFam" id="3.30.360.20:FF:000001">
    <property type="entry name" value="RNA terminal phosphate cyclase-like 1"/>
    <property type="match status" value="1"/>
</dbReference>
<dbReference type="NCBIfam" id="TIGR03400">
    <property type="entry name" value="18S_RNA_Rcl1p"/>
    <property type="match status" value="1"/>
</dbReference>
<dbReference type="Pfam" id="PF05189">
    <property type="entry name" value="RTC_insert"/>
    <property type="match status" value="1"/>
</dbReference>
<evidence type="ECO:0000259" key="6">
    <source>
        <dbReference type="Pfam" id="PF05189"/>
    </source>
</evidence>
<comment type="subcellular location">
    <subcellularLocation>
        <location evidence="1">Nucleus</location>
        <location evidence="1">Nucleolus</location>
    </subcellularLocation>
</comment>
<dbReference type="PROSITE" id="PS01287">
    <property type="entry name" value="RTC"/>
    <property type="match status" value="1"/>
</dbReference>
<dbReference type="OrthoDB" id="1911237at2759"/>
<dbReference type="PIRSF" id="PIRSF005378">
    <property type="entry name" value="RNA3'_term_phos_cycl_euk"/>
    <property type="match status" value="1"/>
</dbReference>
<protein>
    <submittedName>
        <fullName evidence="7">RNA 3'-terminal phosphate cyclase-like protein</fullName>
    </submittedName>
</protein>
<dbReference type="InterPro" id="IPR016443">
    <property type="entry name" value="RNA3'_term_phos_cyc_type_2"/>
</dbReference>
<sequence length="385" mass="42281">MVATSIENNLLTYRGSNFLKQRLVLSTLSGKAVRITDIRSSDTDPGLRGYEISLIRLLDKITNGTKIEINQSGTSLYYRPGLLDGGVIQHNCSVERGIGYYLDALIALGPFSKVPLNATLKGVTSSKESPSVDYIKSSALQTLKKFLVVDDGLELKIKQRGLMPLGGGEVIFKCPVRKNIRAIQFDNPGMVKRIRGTVYASKVSPAFANRTIEAAKGVLLNFIPDIYLYSDQTKGKQAGNSPGFGVNLVAETTNGVFYSTDVTSNVVTKGENPSIPEDVGTSAAHKLLEEIYRGGCVDSSFQWLVALFMALSSKDVSKFLVGPYTAYTISFLQHLREFFSITFKLDNPKREHDDEDNDDDYLPGAKKVLMTCIGIGYVNMNKRTN</sequence>
<evidence type="ECO:0000313" key="8">
    <source>
        <dbReference type="Proteomes" id="UP001151699"/>
    </source>
</evidence>
<feature type="domain" description="RNA 3'-terminal phosphate cyclase" evidence="5">
    <location>
        <begin position="12"/>
        <end position="344"/>
    </location>
</feature>
<organism evidence="7 8">
    <name type="scientific">Pseudolycoriella hygida</name>
    <dbReference type="NCBI Taxonomy" id="35572"/>
    <lineage>
        <taxon>Eukaryota</taxon>
        <taxon>Metazoa</taxon>
        <taxon>Ecdysozoa</taxon>
        <taxon>Arthropoda</taxon>
        <taxon>Hexapoda</taxon>
        <taxon>Insecta</taxon>
        <taxon>Pterygota</taxon>
        <taxon>Neoptera</taxon>
        <taxon>Endopterygota</taxon>
        <taxon>Diptera</taxon>
        <taxon>Nematocera</taxon>
        <taxon>Sciaroidea</taxon>
        <taxon>Sciaridae</taxon>
        <taxon>Pseudolycoriella</taxon>
    </lineage>
</organism>